<feature type="compositionally biased region" description="Basic residues" evidence="1">
    <location>
        <begin position="81"/>
        <end position="90"/>
    </location>
</feature>
<keyword evidence="3" id="KW-1185">Reference proteome</keyword>
<evidence type="ECO:0000313" key="2">
    <source>
        <dbReference type="EMBL" id="KAK2075779.1"/>
    </source>
</evidence>
<evidence type="ECO:0000256" key="1">
    <source>
        <dbReference type="SAM" id="MobiDB-lite"/>
    </source>
</evidence>
<name>A0AAD9MFZ5_PROWI</name>
<accession>A0AAD9MFZ5</accession>
<proteinExistence type="predicted"/>
<comment type="caution">
    <text evidence="2">The sequence shown here is derived from an EMBL/GenBank/DDBJ whole genome shotgun (WGS) entry which is preliminary data.</text>
</comment>
<sequence>MAPQKSLTGMWQKDKEASDSMDPVCELMQLGWVVRTAMKVISRMQIEDTEESFAFTLKAGGVLDVKERFPRTGEQVEHNRRDKRRGKRRGRLEQTPEGPIIRQGRVWVCEQDI</sequence>
<dbReference type="Proteomes" id="UP001255856">
    <property type="component" value="Unassembled WGS sequence"/>
</dbReference>
<feature type="region of interest" description="Disordered" evidence="1">
    <location>
        <begin position="68"/>
        <end position="97"/>
    </location>
</feature>
<evidence type="ECO:0000313" key="3">
    <source>
        <dbReference type="Proteomes" id="UP001255856"/>
    </source>
</evidence>
<protein>
    <submittedName>
        <fullName evidence="2">Uncharacterized protein</fullName>
    </submittedName>
</protein>
<reference evidence="2" key="1">
    <citation type="submission" date="2021-01" db="EMBL/GenBank/DDBJ databases">
        <authorList>
            <person name="Eckstrom K.M.E."/>
        </authorList>
    </citation>
    <scope>NUCLEOTIDE SEQUENCE</scope>
    <source>
        <strain evidence="2">UVCC 0001</strain>
    </source>
</reference>
<organism evidence="2 3">
    <name type="scientific">Prototheca wickerhamii</name>
    <dbReference type="NCBI Taxonomy" id="3111"/>
    <lineage>
        <taxon>Eukaryota</taxon>
        <taxon>Viridiplantae</taxon>
        <taxon>Chlorophyta</taxon>
        <taxon>core chlorophytes</taxon>
        <taxon>Trebouxiophyceae</taxon>
        <taxon>Chlorellales</taxon>
        <taxon>Chlorellaceae</taxon>
        <taxon>Prototheca</taxon>
    </lineage>
</organism>
<gene>
    <name evidence="2" type="ORF">QBZ16_001520</name>
</gene>
<feature type="compositionally biased region" description="Basic and acidic residues" evidence="1">
    <location>
        <begin position="68"/>
        <end position="80"/>
    </location>
</feature>
<dbReference type="AlphaFoldDB" id="A0AAD9MFZ5"/>
<dbReference type="EMBL" id="JASFZW010000013">
    <property type="protein sequence ID" value="KAK2075779.1"/>
    <property type="molecule type" value="Genomic_DNA"/>
</dbReference>